<evidence type="ECO:0000313" key="3">
    <source>
        <dbReference type="Proteomes" id="UP001314903"/>
    </source>
</evidence>
<protein>
    <submittedName>
        <fullName evidence="2">Uncharacterized protein (TIGR02646 family)</fullName>
    </submittedName>
</protein>
<reference evidence="2 3" key="1">
    <citation type="submission" date="2021-03" db="EMBL/GenBank/DDBJ databases">
        <title>Genomic Encyclopedia of Type Strains, Phase IV (KMG-IV): sequencing the most valuable type-strain genomes for metagenomic binning, comparative biology and taxonomic classification.</title>
        <authorList>
            <person name="Goeker M."/>
        </authorList>
    </citation>
    <scope>NUCLEOTIDE SEQUENCE [LARGE SCALE GENOMIC DNA]</scope>
    <source>
        <strain evidence="2 3">DSM 27512</strain>
    </source>
</reference>
<dbReference type="InterPro" id="IPR013467">
    <property type="entry name" value="HNH78-like"/>
</dbReference>
<dbReference type="RefSeq" id="WP_209661389.1">
    <property type="nucleotide sequence ID" value="NZ_JAGGLI010000026.1"/>
</dbReference>
<accession>A0ABS4KKL8</accession>
<evidence type="ECO:0000313" key="2">
    <source>
        <dbReference type="EMBL" id="MBP2028337.1"/>
    </source>
</evidence>
<proteinExistence type="predicted"/>
<gene>
    <name evidence="2" type="ORF">J2Z35_002138</name>
</gene>
<dbReference type="Gene3D" id="1.10.30.50">
    <property type="match status" value="1"/>
</dbReference>
<dbReference type="InterPro" id="IPR002711">
    <property type="entry name" value="HNH"/>
</dbReference>
<evidence type="ECO:0000259" key="1">
    <source>
        <dbReference type="Pfam" id="PF01844"/>
    </source>
</evidence>
<dbReference type="NCBIfam" id="TIGR02646">
    <property type="entry name" value="retron system putative HNH endonuclease"/>
    <property type="match status" value="1"/>
</dbReference>
<dbReference type="Pfam" id="PF01844">
    <property type="entry name" value="HNH"/>
    <property type="match status" value="1"/>
</dbReference>
<dbReference type="EMBL" id="JAGGLI010000026">
    <property type="protein sequence ID" value="MBP2028337.1"/>
    <property type="molecule type" value="Genomic_DNA"/>
</dbReference>
<feature type="domain" description="HNH" evidence="1">
    <location>
        <begin position="53"/>
        <end position="97"/>
    </location>
</feature>
<dbReference type="Proteomes" id="UP001314903">
    <property type="component" value="Unassembled WGS sequence"/>
</dbReference>
<organism evidence="2 3">
    <name type="scientific">Acetoanaerobium pronyense</name>
    <dbReference type="NCBI Taxonomy" id="1482736"/>
    <lineage>
        <taxon>Bacteria</taxon>
        <taxon>Bacillati</taxon>
        <taxon>Bacillota</taxon>
        <taxon>Clostridia</taxon>
        <taxon>Peptostreptococcales</taxon>
        <taxon>Filifactoraceae</taxon>
        <taxon>Acetoanaerobium</taxon>
    </lineage>
</organism>
<sequence length="205" mass="23902">MLNVKKSEQPEFLIEYKENKANASYKNMRGEMRKDLRHYIAYREQCKAKRCFCAYCEREIVVNSDKANGSHIEHIKPQSQFPKSDLEYTNLIVSCNSKESCGIKKGNRYFEQFIDPVFYDPGKHFTYDSLTGEIIPKSGIKNSNTPEYKTLALLGLNNIRVTEARKRFTVEVVSLLRFMKKSEIKHFVKQFPTLFEFLIDGGKDD</sequence>
<comment type="caution">
    <text evidence="2">The sequence shown here is derived from an EMBL/GenBank/DDBJ whole genome shotgun (WGS) entry which is preliminary data.</text>
</comment>
<name>A0ABS4KKL8_9FIRM</name>
<keyword evidence="3" id="KW-1185">Reference proteome</keyword>